<gene>
    <name evidence="2" type="ORF">V6N12_009947</name>
</gene>
<dbReference type="Proteomes" id="UP001472677">
    <property type="component" value="Unassembled WGS sequence"/>
</dbReference>
<keyword evidence="3" id="KW-1185">Reference proteome</keyword>
<proteinExistence type="predicted"/>
<reference evidence="2 3" key="1">
    <citation type="journal article" date="2024" name="G3 (Bethesda)">
        <title>Genome assembly of Hibiscus sabdariffa L. provides insights into metabolisms of medicinal natural products.</title>
        <authorList>
            <person name="Kim T."/>
        </authorList>
    </citation>
    <scope>NUCLEOTIDE SEQUENCE [LARGE SCALE GENOMIC DNA]</scope>
    <source>
        <strain evidence="2">TK-2024</strain>
        <tissue evidence="2">Old leaves</tissue>
    </source>
</reference>
<feature type="region of interest" description="Disordered" evidence="1">
    <location>
        <begin position="117"/>
        <end position="139"/>
    </location>
</feature>
<dbReference type="EMBL" id="JBBPBM010000016">
    <property type="protein sequence ID" value="KAK8557721.1"/>
    <property type="molecule type" value="Genomic_DNA"/>
</dbReference>
<evidence type="ECO:0000313" key="3">
    <source>
        <dbReference type="Proteomes" id="UP001472677"/>
    </source>
</evidence>
<sequence>MLVSQFYPEFMKPNGKYLPIYWLIVHCYCFLKKRKTLKVLDGGGEATVKKNKSREVGSNVQRIVATGDKAWAASSGILSSDFVEHDDIEALDEIEEENAISNGNDEILGIQYEPIEHMQQKRKSTDAGSSHFKSEKKNL</sequence>
<protein>
    <submittedName>
        <fullName evidence="2">Uncharacterized protein</fullName>
    </submittedName>
</protein>
<accession>A0ABR2EC78</accession>
<comment type="caution">
    <text evidence="2">The sequence shown here is derived from an EMBL/GenBank/DDBJ whole genome shotgun (WGS) entry which is preliminary data.</text>
</comment>
<name>A0ABR2EC78_9ROSI</name>
<evidence type="ECO:0000313" key="2">
    <source>
        <dbReference type="EMBL" id="KAK8557721.1"/>
    </source>
</evidence>
<organism evidence="2 3">
    <name type="scientific">Hibiscus sabdariffa</name>
    <name type="common">roselle</name>
    <dbReference type="NCBI Taxonomy" id="183260"/>
    <lineage>
        <taxon>Eukaryota</taxon>
        <taxon>Viridiplantae</taxon>
        <taxon>Streptophyta</taxon>
        <taxon>Embryophyta</taxon>
        <taxon>Tracheophyta</taxon>
        <taxon>Spermatophyta</taxon>
        <taxon>Magnoliopsida</taxon>
        <taxon>eudicotyledons</taxon>
        <taxon>Gunneridae</taxon>
        <taxon>Pentapetalae</taxon>
        <taxon>rosids</taxon>
        <taxon>malvids</taxon>
        <taxon>Malvales</taxon>
        <taxon>Malvaceae</taxon>
        <taxon>Malvoideae</taxon>
        <taxon>Hibiscus</taxon>
    </lineage>
</organism>
<evidence type="ECO:0000256" key="1">
    <source>
        <dbReference type="SAM" id="MobiDB-lite"/>
    </source>
</evidence>